<feature type="region of interest" description="Disordered" evidence="1">
    <location>
        <begin position="292"/>
        <end position="323"/>
    </location>
</feature>
<name>A0A3R7QLE4_PENVA</name>
<reference evidence="2 3" key="1">
    <citation type="submission" date="2018-04" db="EMBL/GenBank/DDBJ databases">
        <authorList>
            <person name="Zhang X."/>
            <person name="Yuan J."/>
            <person name="Li F."/>
            <person name="Xiang J."/>
        </authorList>
    </citation>
    <scope>NUCLEOTIDE SEQUENCE [LARGE SCALE GENOMIC DNA]</scope>
    <source>
        <tissue evidence="2">Muscle</tissue>
    </source>
</reference>
<comment type="caution">
    <text evidence="2">The sequence shown here is derived from an EMBL/GenBank/DDBJ whole genome shotgun (WGS) entry which is preliminary data.</text>
</comment>
<sequence>MRLTLTRQRHPTHSPSHSDGPPTNPSGISEPDARGALNSARRSLYLVLIPDSCSDLESTKRGAGVSCLSANASHRCILHSCGGRHQALGSPPPVNKGKGHSKARSEPESRSRNRSDELPCHRTPRACEAPLLQFTSCTGSPAIVLGDGQRHDARRVLNPTLTMAAPSGSRLIGHTNVPIRCNSRPAPANHTQFSLPGRPSRTRPRRGPLHGGSTSKERIALRCKKIGACLATAAAAISMPRTSRPNSWASLGVSINLGRMALRGGGFPERIAWLRVEEGMFHHTLKLPSSCPRTPWPRPHHSHLHPRPPARRPSDPRSSHPSVEPSLVIFLPLRRPSFRGDFSRLLSLLSLSPRLLNTGMDGILLFFIPFFRFLTLRETLHRVVIPPPPRSPDAHGRRGNRHAGNSSSCCGIYKPSYKKPP</sequence>
<protein>
    <submittedName>
        <fullName evidence="2">Uncharacterized protein</fullName>
    </submittedName>
</protein>
<feature type="compositionally biased region" description="Basic and acidic residues" evidence="1">
    <location>
        <begin position="103"/>
        <end position="120"/>
    </location>
</feature>
<gene>
    <name evidence="2" type="ORF">C7M84_010508</name>
</gene>
<reference evidence="2 3" key="2">
    <citation type="submission" date="2019-01" db="EMBL/GenBank/DDBJ databases">
        <title>The decoding of complex shrimp genome reveals the adaptation for benthos swimmer, frequently molting mechanism and breeding impact on genome.</title>
        <authorList>
            <person name="Sun Y."/>
            <person name="Gao Y."/>
            <person name="Yu Y."/>
        </authorList>
    </citation>
    <scope>NUCLEOTIDE SEQUENCE [LARGE SCALE GENOMIC DNA]</scope>
    <source>
        <tissue evidence="2">Muscle</tissue>
    </source>
</reference>
<accession>A0A3R7QLE4</accession>
<dbReference type="EMBL" id="QCYY01002333">
    <property type="protein sequence ID" value="ROT71176.1"/>
    <property type="molecule type" value="Genomic_DNA"/>
</dbReference>
<feature type="compositionally biased region" description="Basic residues" evidence="1">
    <location>
        <begin position="298"/>
        <end position="310"/>
    </location>
</feature>
<evidence type="ECO:0000313" key="3">
    <source>
        <dbReference type="Proteomes" id="UP000283509"/>
    </source>
</evidence>
<evidence type="ECO:0000256" key="1">
    <source>
        <dbReference type="SAM" id="MobiDB-lite"/>
    </source>
</evidence>
<dbReference type="AlphaFoldDB" id="A0A3R7QLE4"/>
<proteinExistence type="predicted"/>
<keyword evidence="3" id="KW-1185">Reference proteome</keyword>
<evidence type="ECO:0000313" key="2">
    <source>
        <dbReference type="EMBL" id="ROT71176.1"/>
    </source>
</evidence>
<dbReference type="Proteomes" id="UP000283509">
    <property type="component" value="Unassembled WGS sequence"/>
</dbReference>
<feature type="region of interest" description="Disordered" evidence="1">
    <location>
        <begin position="87"/>
        <end position="121"/>
    </location>
</feature>
<feature type="region of interest" description="Disordered" evidence="1">
    <location>
        <begin position="386"/>
        <end position="421"/>
    </location>
</feature>
<organism evidence="2 3">
    <name type="scientific">Penaeus vannamei</name>
    <name type="common">Whiteleg shrimp</name>
    <name type="synonym">Litopenaeus vannamei</name>
    <dbReference type="NCBI Taxonomy" id="6689"/>
    <lineage>
        <taxon>Eukaryota</taxon>
        <taxon>Metazoa</taxon>
        <taxon>Ecdysozoa</taxon>
        <taxon>Arthropoda</taxon>
        <taxon>Crustacea</taxon>
        <taxon>Multicrustacea</taxon>
        <taxon>Malacostraca</taxon>
        <taxon>Eumalacostraca</taxon>
        <taxon>Eucarida</taxon>
        <taxon>Decapoda</taxon>
        <taxon>Dendrobranchiata</taxon>
        <taxon>Penaeoidea</taxon>
        <taxon>Penaeidae</taxon>
        <taxon>Penaeus</taxon>
    </lineage>
</organism>
<feature type="region of interest" description="Disordered" evidence="1">
    <location>
        <begin position="184"/>
        <end position="216"/>
    </location>
</feature>
<feature type="region of interest" description="Disordered" evidence="1">
    <location>
        <begin position="1"/>
        <end position="34"/>
    </location>
</feature>